<feature type="compositionally biased region" description="Polar residues" evidence="4">
    <location>
        <begin position="172"/>
        <end position="189"/>
    </location>
</feature>
<evidence type="ECO:0000256" key="4">
    <source>
        <dbReference type="SAM" id="MobiDB-lite"/>
    </source>
</evidence>
<evidence type="ECO:0000313" key="6">
    <source>
        <dbReference type="EMBL" id="GMM36566.1"/>
    </source>
</evidence>
<name>A0AAV5QPC5_9ASCO</name>
<dbReference type="GeneID" id="90074541"/>
<evidence type="ECO:0000313" key="7">
    <source>
        <dbReference type="Proteomes" id="UP001360560"/>
    </source>
</evidence>
<evidence type="ECO:0000259" key="5">
    <source>
        <dbReference type="Pfam" id="PF12850"/>
    </source>
</evidence>
<feature type="compositionally biased region" description="Acidic residues" evidence="4">
    <location>
        <begin position="144"/>
        <end position="167"/>
    </location>
</feature>
<sequence length="260" mass="28742">MLLLAIGDIFIPERAIDFPNEFKKLLLPGKIQQVLCLGNVTSSLETMKFLDSLSPDLQIVKGAHDFDSKLPLSSVVQHDQLRIGFLSGFSVVPKNDPLSLLVEARKMDVDILIWGGTHRVEAYTLDNKLFINPGSATGAPVTEDLSDEDDAEGEEEEEEEEETEAEAGAEANNVSEQEASHTDGSNNNGDKAEKGVEKYAKDIEESRAQVERLLDLADDEMSDPVPSFCLLDVQGAVCTLYIYTYLDDEVKVDKVTYRKE</sequence>
<dbReference type="Gene3D" id="3.60.21.10">
    <property type="match status" value="2"/>
</dbReference>
<evidence type="ECO:0000256" key="2">
    <source>
        <dbReference type="ARBA" id="ARBA00017767"/>
    </source>
</evidence>
<dbReference type="AlphaFoldDB" id="A0AAV5QPC5"/>
<reference evidence="6 7" key="1">
    <citation type="journal article" date="2023" name="Elife">
        <title>Identification of key yeast species and microbe-microbe interactions impacting larval growth of Drosophila in the wild.</title>
        <authorList>
            <person name="Mure A."/>
            <person name="Sugiura Y."/>
            <person name="Maeda R."/>
            <person name="Honda K."/>
            <person name="Sakurai N."/>
            <person name="Takahashi Y."/>
            <person name="Watada M."/>
            <person name="Katoh T."/>
            <person name="Gotoh A."/>
            <person name="Gotoh Y."/>
            <person name="Taniguchi I."/>
            <person name="Nakamura K."/>
            <person name="Hayashi T."/>
            <person name="Katayama T."/>
            <person name="Uemura T."/>
            <person name="Hattori Y."/>
        </authorList>
    </citation>
    <scope>NUCLEOTIDE SEQUENCE [LARGE SCALE GENOMIC DNA]</scope>
    <source>
        <strain evidence="6 7">SC-9</strain>
    </source>
</reference>
<keyword evidence="7" id="KW-1185">Reference proteome</keyword>
<dbReference type="InterPro" id="IPR024654">
    <property type="entry name" value="Calcineurin-like_PHP_lpxH"/>
</dbReference>
<dbReference type="Proteomes" id="UP001360560">
    <property type="component" value="Unassembled WGS sequence"/>
</dbReference>
<dbReference type="NCBIfam" id="TIGR00040">
    <property type="entry name" value="yfcE"/>
    <property type="match status" value="1"/>
</dbReference>
<feature type="region of interest" description="Disordered" evidence="4">
    <location>
        <begin position="133"/>
        <end position="192"/>
    </location>
</feature>
<accession>A0AAV5QPC5</accession>
<dbReference type="InterPro" id="IPR029052">
    <property type="entry name" value="Metallo-depent_PP-like"/>
</dbReference>
<dbReference type="EMBL" id="BTFZ01000011">
    <property type="protein sequence ID" value="GMM36566.1"/>
    <property type="molecule type" value="Genomic_DNA"/>
</dbReference>
<evidence type="ECO:0000256" key="3">
    <source>
        <dbReference type="RuleBase" id="RU362040"/>
    </source>
</evidence>
<comment type="caution">
    <text evidence="6">The sequence shown here is derived from an EMBL/GenBank/DDBJ whole genome shotgun (WGS) entry which is preliminary data.</text>
</comment>
<feature type="domain" description="Calcineurin-like phosphoesterase" evidence="5">
    <location>
        <begin position="1"/>
        <end position="139"/>
    </location>
</feature>
<protein>
    <recommendedName>
        <fullName evidence="2 3">Vacuolar protein sorting-associated protein 29</fullName>
    </recommendedName>
</protein>
<comment type="similarity">
    <text evidence="1 3">Belongs to the VPS29 family.</text>
</comment>
<dbReference type="Pfam" id="PF12850">
    <property type="entry name" value="Metallophos_2"/>
    <property type="match status" value="1"/>
</dbReference>
<evidence type="ECO:0000256" key="1">
    <source>
        <dbReference type="ARBA" id="ARBA00005945"/>
    </source>
</evidence>
<organism evidence="6 7">
    <name type="scientific">Saccharomycopsis crataegensis</name>
    <dbReference type="NCBI Taxonomy" id="43959"/>
    <lineage>
        <taxon>Eukaryota</taxon>
        <taxon>Fungi</taxon>
        <taxon>Dikarya</taxon>
        <taxon>Ascomycota</taxon>
        <taxon>Saccharomycotina</taxon>
        <taxon>Saccharomycetes</taxon>
        <taxon>Saccharomycopsidaceae</taxon>
        <taxon>Saccharomycopsis</taxon>
    </lineage>
</organism>
<gene>
    <name evidence="6" type="ORF">DASC09_038910</name>
</gene>
<dbReference type="RefSeq" id="XP_064853562.1">
    <property type="nucleotide sequence ID" value="XM_064997490.1"/>
</dbReference>
<dbReference type="PANTHER" id="PTHR11124">
    <property type="entry name" value="VACUOLAR SORTING PROTEIN VPS29"/>
    <property type="match status" value="1"/>
</dbReference>
<dbReference type="InterPro" id="IPR000979">
    <property type="entry name" value="Phosphodiesterase_MJ0936/Vps29"/>
</dbReference>
<dbReference type="SUPFAM" id="SSF56300">
    <property type="entry name" value="Metallo-dependent phosphatases"/>
    <property type="match status" value="1"/>
</dbReference>
<proteinExistence type="inferred from homology"/>